<evidence type="ECO:0000313" key="2">
    <source>
        <dbReference type="EMBL" id="ETH32581.1"/>
    </source>
</evidence>
<dbReference type="AlphaFoldDB" id="A0AAI9J5H0"/>
<reference evidence="2 3" key="1">
    <citation type="journal article" date="2013" name="Genome Announc.">
        <title>Genome Sequences of 28 Bordetella pertussis U.S. Outbreak Strains Dating from 2010 to 2012.</title>
        <authorList>
            <person name="Harvill E.T."/>
            <person name="Goodfield L.L."/>
            <person name="Ivanov Y."/>
            <person name="Meyer J.A."/>
            <person name="Newth C."/>
            <person name="Cassiday P."/>
            <person name="Tondella M.L."/>
            <person name="Liao P."/>
            <person name="Zimmerman J."/>
            <person name="Meert K."/>
            <person name="Wessel D."/>
            <person name="Berger J."/>
            <person name="Dean J.M."/>
            <person name="Holubkov R."/>
            <person name="Burr J."/>
            <person name="Liu T."/>
            <person name="Brinkac L."/>
            <person name="Kim M."/>
            <person name="Losada L."/>
        </authorList>
    </citation>
    <scope>NUCLEOTIDE SEQUENCE [LARGE SCALE GENOMIC DNA]</scope>
    <source>
        <strain evidence="2 3">CHLA-26</strain>
    </source>
</reference>
<dbReference type="Gene3D" id="3.40.190.10">
    <property type="entry name" value="Periplasmic binding protein-like II"/>
    <property type="match status" value="1"/>
</dbReference>
<gene>
    <name evidence="2" type="ORF">L566_2276</name>
</gene>
<accession>A0AAI9J5H0</accession>
<comment type="similarity">
    <text evidence="1">Belongs to the UPF0065 (bug) family.</text>
</comment>
<comment type="caution">
    <text evidence="2">The sequence shown here is derived from an EMBL/GenBank/DDBJ whole genome shotgun (WGS) entry which is preliminary data.</text>
</comment>
<dbReference type="Proteomes" id="UP000018679">
    <property type="component" value="Unassembled WGS sequence"/>
</dbReference>
<dbReference type="InterPro" id="IPR005064">
    <property type="entry name" value="BUG"/>
</dbReference>
<evidence type="ECO:0000313" key="3">
    <source>
        <dbReference type="Proteomes" id="UP000018679"/>
    </source>
</evidence>
<sequence>MRRASRQNLLYNFKETTVLPRNILLACSGIVGMLAVPAHSDQAYPSQPIRIIVPIAAGGSTDVLARSVAQELGKTLGATVVVENKPGAAGAIGAQAVARAAPDGYTLLLTSPDPITVLPNYKSNLHYDAAADFAPIQLIAEINYVFATRTDFPAQDLAAFLKMAQQSPGKYTFSSAGTGSNTQLVTEMLRQRLGVDMVHVPYQGSGPALIAVASGEVDVQATSMPSMKALYDAGRLKALAVTSEQRFKALPAVPTMQESGVNDFVLSAWFGVFAPAGTPAPIQEKLDNALGKVMSSPEIRTRLDSLSMTARPMSLAAFGAYLDTERQRWKTVIDIVGLKD</sequence>
<proteinExistence type="inferred from homology"/>
<organism evidence="2 3">
    <name type="scientific">Bordetella pertussis CHLA-26</name>
    <dbReference type="NCBI Taxonomy" id="1331284"/>
    <lineage>
        <taxon>Bacteria</taxon>
        <taxon>Pseudomonadati</taxon>
        <taxon>Pseudomonadota</taxon>
        <taxon>Betaproteobacteria</taxon>
        <taxon>Burkholderiales</taxon>
        <taxon>Alcaligenaceae</taxon>
        <taxon>Bordetella</taxon>
    </lineage>
</organism>
<dbReference type="EMBL" id="AXSB02000006">
    <property type="protein sequence ID" value="ETH32581.1"/>
    <property type="molecule type" value="Genomic_DNA"/>
</dbReference>
<protein>
    <submittedName>
        <fullName evidence="2">Tripartite tricarboxylate transporter family receptor</fullName>
    </submittedName>
</protein>
<keyword evidence="2" id="KW-0675">Receptor</keyword>
<dbReference type="Pfam" id="PF03401">
    <property type="entry name" value="TctC"/>
    <property type="match status" value="1"/>
</dbReference>
<name>A0AAI9J5H0_BORPT</name>
<dbReference type="CDD" id="cd07012">
    <property type="entry name" value="PBP2_Bug_TTT"/>
    <property type="match status" value="1"/>
</dbReference>
<dbReference type="PANTHER" id="PTHR42928">
    <property type="entry name" value="TRICARBOXYLATE-BINDING PROTEIN"/>
    <property type="match status" value="1"/>
</dbReference>
<dbReference type="SUPFAM" id="SSF53850">
    <property type="entry name" value="Periplasmic binding protein-like II"/>
    <property type="match status" value="1"/>
</dbReference>
<dbReference type="GeneID" id="69601581"/>
<dbReference type="Gene3D" id="3.40.190.150">
    <property type="entry name" value="Bordetella uptake gene, domain 1"/>
    <property type="match status" value="1"/>
</dbReference>
<dbReference type="RefSeq" id="WP_023852774.1">
    <property type="nucleotide sequence ID" value="NZ_AXSB02000006.1"/>
</dbReference>
<dbReference type="PIRSF" id="PIRSF017082">
    <property type="entry name" value="YflP"/>
    <property type="match status" value="1"/>
</dbReference>
<dbReference type="InterPro" id="IPR042100">
    <property type="entry name" value="Bug_dom1"/>
</dbReference>
<dbReference type="PANTHER" id="PTHR42928:SF5">
    <property type="entry name" value="BLR1237 PROTEIN"/>
    <property type="match status" value="1"/>
</dbReference>
<evidence type="ECO:0000256" key="1">
    <source>
        <dbReference type="ARBA" id="ARBA00006987"/>
    </source>
</evidence>